<keyword evidence="3" id="KW-1185">Reference proteome</keyword>
<dbReference type="CDD" id="cd06433">
    <property type="entry name" value="GT_2_WfgS_like"/>
    <property type="match status" value="1"/>
</dbReference>
<evidence type="ECO:0000313" key="3">
    <source>
        <dbReference type="Proteomes" id="UP000718564"/>
    </source>
</evidence>
<reference evidence="2 3" key="1">
    <citation type="submission" date="2018-06" db="EMBL/GenBank/DDBJ databases">
        <title>Comparative genomics of Brasilonema spp. strains.</title>
        <authorList>
            <person name="Alvarenga D.O."/>
            <person name="Fiore M.F."/>
            <person name="Varani A.M."/>
        </authorList>
    </citation>
    <scope>NUCLEOTIDE SEQUENCE [LARGE SCALE GENOMIC DNA]</scope>
    <source>
        <strain evidence="2 3">SPC951</strain>
    </source>
</reference>
<dbReference type="SUPFAM" id="SSF53448">
    <property type="entry name" value="Nucleotide-diphospho-sugar transferases"/>
    <property type="match status" value="1"/>
</dbReference>
<comment type="caution">
    <text evidence="2">The sequence shown here is derived from an EMBL/GenBank/DDBJ whole genome shotgun (WGS) entry which is preliminary data.</text>
</comment>
<dbReference type="EMBL" id="QMEB01000031">
    <property type="protein sequence ID" value="NMG19079.1"/>
    <property type="molecule type" value="Genomic_DNA"/>
</dbReference>
<dbReference type="RefSeq" id="WP_169154360.1">
    <property type="nucleotide sequence ID" value="NZ_CAWPJE010000396.1"/>
</dbReference>
<feature type="domain" description="Glycosyltransferase 2-like" evidence="1">
    <location>
        <begin position="9"/>
        <end position="164"/>
    </location>
</feature>
<dbReference type="InterPro" id="IPR029044">
    <property type="entry name" value="Nucleotide-diphossugar_trans"/>
</dbReference>
<sequence>MNLKYPKITVVTPSYNQAPFLKMTLESILNQDYPNLEYIVIDGGSTDGSVDILRQYDKQLTYWVSEPDQGQTDALNKGFLRATGDILCWLCSDDLFESWTLKEVAQFFQDNPQARVVYGDSTWIDVEGQPLRIKKELPFNRFIFLYSHNFIPQPSTFWRRDLYEEVGGLNSEFDLAMDADLWMRFSEVTDFYHVRRSWSKMRLYPEQKTQRLSVRSREEGRMIEQRYCGEEPMWSFKVKKFLATSLRVGWKLAAGNYW</sequence>
<dbReference type="PANTHER" id="PTHR43685:SF2">
    <property type="entry name" value="GLYCOSYLTRANSFERASE 2-LIKE DOMAIN-CONTAINING PROTEIN"/>
    <property type="match status" value="1"/>
</dbReference>
<proteinExistence type="predicted"/>
<evidence type="ECO:0000313" key="2">
    <source>
        <dbReference type="EMBL" id="NMG19079.1"/>
    </source>
</evidence>
<protein>
    <submittedName>
        <fullName evidence="2">Glycosyltransferase</fullName>
    </submittedName>
</protein>
<gene>
    <name evidence="2" type="ORF">DP116_06315</name>
</gene>
<organism evidence="2 3">
    <name type="scientific">Brasilonema bromeliae SPC951</name>
    <dbReference type="NCBI Taxonomy" id="385972"/>
    <lineage>
        <taxon>Bacteria</taxon>
        <taxon>Bacillati</taxon>
        <taxon>Cyanobacteriota</taxon>
        <taxon>Cyanophyceae</taxon>
        <taxon>Nostocales</taxon>
        <taxon>Scytonemataceae</taxon>
        <taxon>Brasilonema</taxon>
        <taxon>Bromeliae group (in: Brasilonema)</taxon>
    </lineage>
</organism>
<dbReference type="Pfam" id="PF00535">
    <property type="entry name" value="Glycos_transf_2"/>
    <property type="match status" value="1"/>
</dbReference>
<dbReference type="InterPro" id="IPR050834">
    <property type="entry name" value="Glycosyltransf_2"/>
</dbReference>
<evidence type="ECO:0000259" key="1">
    <source>
        <dbReference type="Pfam" id="PF00535"/>
    </source>
</evidence>
<name>A0ABX1P402_9CYAN</name>
<accession>A0ABX1P402</accession>
<dbReference type="PANTHER" id="PTHR43685">
    <property type="entry name" value="GLYCOSYLTRANSFERASE"/>
    <property type="match status" value="1"/>
</dbReference>
<dbReference type="InterPro" id="IPR001173">
    <property type="entry name" value="Glyco_trans_2-like"/>
</dbReference>
<dbReference type="Gene3D" id="3.90.550.10">
    <property type="entry name" value="Spore Coat Polysaccharide Biosynthesis Protein SpsA, Chain A"/>
    <property type="match status" value="1"/>
</dbReference>
<dbReference type="Proteomes" id="UP000718564">
    <property type="component" value="Unassembled WGS sequence"/>
</dbReference>